<dbReference type="EMBL" id="JASPKY010000119">
    <property type="protein sequence ID" value="KAK9732403.1"/>
    <property type="molecule type" value="Genomic_DNA"/>
</dbReference>
<accession>A0AAW1LGA3</accession>
<evidence type="ECO:0000313" key="2">
    <source>
        <dbReference type="Proteomes" id="UP001458880"/>
    </source>
</evidence>
<dbReference type="PANTHER" id="PTHR19321:SF41">
    <property type="entry name" value="FASCETTO-RELATED"/>
    <property type="match status" value="1"/>
</dbReference>
<organism evidence="1 2">
    <name type="scientific">Popillia japonica</name>
    <name type="common">Japanese beetle</name>
    <dbReference type="NCBI Taxonomy" id="7064"/>
    <lineage>
        <taxon>Eukaryota</taxon>
        <taxon>Metazoa</taxon>
        <taxon>Ecdysozoa</taxon>
        <taxon>Arthropoda</taxon>
        <taxon>Hexapoda</taxon>
        <taxon>Insecta</taxon>
        <taxon>Pterygota</taxon>
        <taxon>Neoptera</taxon>
        <taxon>Endopterygota</taxon>
        <taxon>Coleoptera</taxon>
        <taxon>Polyphaga</taxon>
        <taxon>Scarabaeiformia</taxon>
        <taxon>Scarabaeidae</taxon>
        <taxon>Rutelinae</taxon>
        <taxon>Popillia</taxon>
    </lineage>
</organism>
<gene>
    <name evidence="1" type="ORF">QE152_g12890</name>
</gene>
<dbReference type="AlphaFoldDB" id="A0AAW1LGA3"/>
<keyword evidence="2" id="KW-1185">Reference proteome</keyword>
<dbReference type="PANTHER" id="PTHR19321">
    <property type="entry name" value="PROTEIN REGULATOR OF CYTOKINESIS 1 PRC1-RELATED"/>
    <property type="match status" value="1"/>
</dbReference>
<evidence type="ECO:0000313" key="1">
    <source>
        <dbReference type="EMBL" id="KAK9732403.1"/>
    </source>
</evidence>
<protein>
    <submittedName>
        <fullName evidence="1">Uncharacterized protein</fullName>
    </submittedName>
</protein>
<sequence>MSSIDQYYESLVQQKIQTENEIAHLREKVCMLWEKLDEDIKRSNEFLQKHTGNSVTTLQAFQQEVKRCDRLKKAYIEKFIKTMREELLQYRDECHFSSAFSSAERESFEYFHDNLYTEDLLTFHKPKGSHSSIFTITCIRRIF</sequence>
<dbReference type="GO" id="GO:0005737">
    <property type="term" value="C:cytoplasm"/>
    <property type="evidence" value="ECO:0007669"/>
    <property type="project" value="TreeGrafter"/>
</dbReference>
<dbReference type="InterPro" id="IPR007145">
    <property type="entry name" value="MAP65_Ase1_PRC1"/>
</dbReference>
<dbReference type="GO" id="GO:0051256">
    <property type="term" value="P:mitotic spindle midzone assembly"/>
    <property type="evidence" value="ECO:0007669"/>
    <property type="project" value="TreeGrafter"/>
</dbReference>
<dbReference type="Pfam" id="PF03999">
    <property type="entry name" value="MAP65_ASE1"/>
    <property type="match status" value="1"/>
</dbReference>
<proteinExistence type="predicted"/>
<dbReference type="Proteomes" id="UP001458880">
    <property type="component" value="Unassembled WGS sequence"/>
</dbReference>
<comment type="caution">
    <text evidence="1">The sequence shown here is derived from an EMBL/GenBank/DDBJ whole genome shotgun (WGS) entry which is preliminary data.</text>
</comment>
<dbReference type="GO" id="GO:1990023">
    <property type="term" value="C:mitotic spindle midzone"/>
    <property type="evidence" value="ECO:0007669"/>
    <property type="project" value="TreeGrafter"/>
</dbReference>
<name>A0AAW1LGA3_POPJA</name>
<reference evidence="1 2" key="1">
    <citation type="journal article" date="2024" name="BMC Genomics">
        <title>De novo assembly and annotation of Popillia japonica's genome with initial clues to its potential as an invasive pest.</title>
        <authorList>
            <person name="Cucini C."/>
            <person name="Boschi S."/>
            <person name="Funari R."/>
            <person name="Cardaioli E."/>
            <person name="Iannotti N."/>
            <person name="Marturano G."/>
            <person name="Paoli F."/>
            <person name="Bruttini M."/>
            <person name="Carapelli A."/>
            <person name="Frati F."/>
            <person name="Nardi F."/>
        </authorList>
    </citation>
    <scope>NUCLEOTIDE SEQUENCE [LARGE SCALE GENOMIC DNA]</scope>
    <source>
        <strain evidence="1">DMR45628</strain>
    </source>
</reference>
<dbReference type="GO" id="GO:0008017">
    <property type="term" value="F:microtubule binding"/>
    <property type="evidence" value="ECO:0007669"/>
    <property type="project" value="InterPro"/>
</dbReference>